<dbReference type="Gene3D" id="2.40.50.100">
    <property type="match status" value="1"/>
</dbReference>
<dbReference type="Gene3D" id="2.40.30.170">
    <property type="match status" value="1"/>
</dbReference>
<dbReference type="PANTHER" id="PTHR30469:SF15">
    <property type="entry name" value="HLYD FAMILY OF SECRETION PROTEINS"/>
    <property type="match status" value="1"/>
</dbReference>
<proteinExistence type="predicted"/>
<sequence length="373" mass="41252">MNRKITIVLGVALIVAGIFGAKKIAGSKKEFTKVSEKSISTIFTEKVKNGSQAIHIIESGRLTAKTKAELYAEVQGVMQATSKEFKAGVRYSKGQVLINIRSNESYAKLQAQKSTLQNLITSILPDLRLDYPDAYKKWNDYVVNFDLDKTIAPLPETTTDKEKYFITGKNIYTTYYNTKNLEIIQSKYQIRAPFNGVLTETLVNPGTVIRTGQKLGEFIDPAVYELEIAISHSMVSALAPGQNVKITAPGVTDKTWTGKVARINGKVDATTQTVLIFIDVKGENLKEGLYLEAHIEGQKLDNVYEVDRKLLIEGSKLYTVVDHKLVLVPITIMHKTQSTVIVSGLADNTEIASKIIPGAYEGMEVKISSENKQ</sequence>
<feature type="domain" description="CusB-like beta-barrel" evidence="1">
    <location>
        <begin position="226"/>
        <end position="298"/>
    </location>
</feature>
<protein>
    <submittedName>
        <fullName evidence="2">Efflux RND transporter periplasmic adaptor subunit</fullName>
    </submittedName>
</protein>
<dbReference type="InterPro" id="IPR058792">
    <property type="entry name" value="Beta-barrel_RND_2"/>
</dbReference>
<dbReference type="SUPFAM" id="SSF111369">
    <property type="entry name" value="HlyD-like secretion proteins"/>
    <property type="match status" value="1"/>
</dbReference>
<reference evidence="2" key="1">
    <citation type="submission" date="2022-09" db="EMBL/GenBank/DDBJ databases">
        <title>Comparative genomics and taxonomic characterization of three novel marine species of genus Reichenbachiella exhibiting antioxidant and polysaccharide degradation activities.</title>
        <authorList>
            <person name="Muhammad N."/>
            <person name="Lee Y.-J."/>
            <person name="Ko J."/>
            <person name="Kim S.-G."/>
        </authorList>
    </citation>
    <scope>NUCLEOTIDE SEQUENCE</scope>
    <source>
        <strain evidence="2">BKB1-1</strain>
    </source>
</reference>
<evidence type="ECO:0000313" key="3">
    <source>
        <dbReference type="Proteomes" id="UP001065174"/>
    </source>
</evidence>
<dbReference type="PANTHER" id="PTHR30469">
    <property type="entry name" value="MULTIDRUG RESISTANCE PROTEIN MDTA"/>
    <property type="match status" value="1"/>
</dbReference>
<accession>A0ABY6CN25</accession>
<evidence type="ECO:0000313" key="2">
    <source>
        <dbReference type="EMBL" id="UXP31916.1"/>
    </source>
</evidence>
<evidence type="ECO:0000259" key="1">
    <source>
        <dbReference type="Pfam" id="PF25954"/>
    </source>
</evidence>
<name>A0ABY6CN25_9BACT</name>
<keyword evidence="3" id="KW-1185">Reference proteome</keyword>
<dbReference type="Pfam" id="PF25954">
    <property type="entry name" value="Beta-barrel_RND_2"/>
    <property type="match status" value="1"/>
</dbReference>
<dbReference type="Proteomes" id="UP001065174">
    <property type="component" value="Chromosome"/>
</dbReference>
<organism evidence="2 3">
    <name type="scientific">Reichenbachiella agarivorans</name>
    <dbReference type="NCBI Taxonomy" id="2979464"/>
    <lineage>
        <taxon>Bacteria</taxon>
        <taxon>Pseudomonadati</taxon>
        <taxon>Bacteroidota</taxon>
        <taxon>Cytophagia</taxon>
        <taxon>Cytophagales</taxon>
        <taxon>Reichenbachiellaceae</taxon>
        <taxon>Reichenbachiella</taxon>
    </lineage>
</organism>
<dbReference type="RefSeq" id="WP_262309355.1">
    <property type="nucleotide sequence ID" value="NZ_CP106679.1"/>
</dbReference>
<dbReference type="EMBL" id="CP106679">
    <property type="protein sequence ID" value="UXP31916.1"/>
    <property type="molecule type" value="Genomic_DNA"/>
</dbReference>
<gene>
    <name evidence="2" type="ORF">N6H18_16345</name>
</gene>